<reference evidence="2 3" key="1">
    <citation type="journal article" date="2016" name="Genome Biol. Evol.">
        <title>Divergent and convergent evolution of fungal pathogenicity.</title>
        <authorList>
            <person name="Shang Y."/>
            <person name="Xiao G."/>
            <person name="Zheng P."/>
            <person name="Cen K."/>
            <person name="Zhan S."/>
            <person name="Wang C."/>
        </authorList>
    </citation>
    <scope>NUCLEOTIDE SEQUENCE [LARGE SCALE GENOMIC DNA]</scope>
    <source>
        <strain evidence="2 3">RCEF 2490</strain>
    </source>
</reference>
<dbReference type="EMBL" id="AZGY01000008">
    <property type="protein sequence ID" value="KZZ96064.1"/>
    <property type="molecule type" value="Genomic_DNA"/>
</dbReference>
<proteinExistence type="predicted"/>
<dbReference type="OrthoDB" id="5863171at2759"/>
<feature type="region of interest" description="Disordered" evidence="1">
    <location>
        <begin position="1"/>
        <end position="29"/>
    </location>
</feature>
<feature type="region of interest" description="Disordered" evidence="1">
    <location>
        <begin position="256"/>
        <end position="299"/>
    </location>
</feature>
<feature type="compositionally biased region" description="Polar residues" evidence="1">
    <location>
        <begin position="78"/>
        <end position="87"/>
    </location>
</feature>
<evidence type="ECO:0000313" key="2">
    <source>
        <dbReference type="EMBL" id="KZZ96064.1"/>
    </source>
</evidence>
<organism evidence="2 3">
    <name type="scientific">Moelleriella libera RCEF 2490</name>
    <dbReference type="NCBI Taxonomy" id="1081109"/>
    <lineage>
        <taxon>Eukaryota</taxon>
        <taxon>Fungi</taxon>
        <taxon>Dikarya</taxon>
        <taxon>Ascomycota</taxon>
        <taxon>Pezizomycotina</taxon>
        <taxon>Sordariomycetes</taxon>
        <taxon>Hypocreomycetidae</taxon>
        <taxon>Hypocreales</taxon>
        <taxon>Clavicipitaceae</taxon>
        <taxon>Moelleriella</taxon>
    </lineage>
</organism>
<dbReference type="STRING" id="1081109.A0A168C2I6"/>
<feature type="region of interest" description="Disordered" evidence="1">
    <location>
        <begin position="309"/>
        <end position="328"/>
    </location>
</feature>
<feature type="region of interest" description="Disordered" evidence="1">
    <location>
        <begin position="43"/>
        <end position="87"/>
    </location>
</feature>
<dbReference type="AlphaFoldDB" id="A0A168C2I6"/>
<name>A0A168C2I6_9HYPO</name>
<accession>A0A168C2I6</accession>
<sequence length="393" mass="40896">MSELPVDRATSSAPPPVTQDPYTPQFRASGSLILRRLASTRMSELADDASDGSAAEDSHDGMADGPMTLPMPKGKGSSPASGCTSRTGSFEEHVAAAAAAASSSAAGLKRKRGEVPDFTQNTISFPAATTTTESTAGADKIAAAKNGSLECARRHTSSSAVRPAKMDLVGFRAGYASDAARSEYFMRKRRVDLLNILSYCDQVRPGLLPDILVSVSKKHPDLRIFDAPDWQTALPTGSLKALTTSATPTTVTTTGVVAATTSPKKPLGRPRHGHTAINPKARIRHHKSSSSSGGGGGATKKALLILHPAQQQQQQQQQPDAVLAGSGGEDEKPFIVEAATLPPTWPKAGAGMYATLPRESEDAALLTDDKDGASFSQFLVGALGKPVVLAACA</sequence>
<comment type="caution">
    <text evidence="2">The sequence shown here is derived from an EMBL/GenBank/DDBJ whole genome shotgun (WGS) entry which is preliminary data.</text>
</comment>
<evidence type="ECO:0000313" key="3">
    <source>
        <dbReference type="Proteomes" id="UP000078544"/>
    </source>
</evidence>
<protein>
    <submittedName>
        <fullName evidence="2">Uncharacterized protein</fullName>
    </submittedName>
</protein>
<keyword evidence="3" id="KW-1185">Reference proteome</keyword>
<gene>
    <name evidence="2" type="ORF">AAL_04360</name>
</gene>
<evidence type="ECO:0000256" key="1">
    <source>
        <dbReference type="SAM" id="MobiDB-lite"/>
    </source>
</evidence>
<dbReference type="Proteomes" id="UP000078544">
    <property type="component" value="Unassembled WGS sequence"/>
</dbReference>